<dbReference type="Gene3D" id="3.40.50.720">
    <property type="entry name" value="NAD(P)-binding Rossmann-like Domain"/>
    <property type="match status" value="1"/>
</dbReference>
<dbReference type="InterPro" id="IPR001509">
    <property type="entry name" value="Epimerase_deHydtase"/>
</dbReference>
<evidence type="ECO:0000259" key="1">
    <source>
        <dbReference type="Pfam" id="PF01370"/>
    </source>
</evidence>
<sequence length="340" mass="37529">MILSKKPQNCVLVTGAGGFIGSALCKTLNVDGHSVRKVFRELNGDRGLNNIAIGNIDSYTDWSGALNGVDTVVHCAARVHQMRECVTDPLSEYIKVNVEATIKLAEQTIEAGVETFIYISSIKAAHDDSDPYGESKIRSEEALVKIFSGSAVKLIIIRPPLVYGGGVRGNFLSLMKLVSLGFPLPFKAVANKRSMVYIENLVDLLRYCIICAHVPSGVYEVADGAGISTRALINLLAEEFDRYAQNDNRSRFTHAKMVSKLRRGVFLGMKLPPTFYFPLPILGCVMKLLGKEGQFLRLTESLEVDPFYERRVPGWSPPFLMREGISRTAISFFANLSNTQ</sequence>
<dbReference type="KEGG" id="ptrp:DCO17_01760"/>
<dbReference type="GO" id="GO:0004029">
    <property type="term" value="F:aldehyde dehydrogenase (NAD+) activity"/>
    <property type="evidence" value="ECO:0007669"/>
    <property type="project" value="TreeGrafter"/>
</dbReference>
<protein>
    <recommendedName>
        <fullName evidence="1">NAD-dependent epimerase/dehydratase domain-containing protein</fullName>
    </recommendedName>
</protein>
<keyword evidence="3" id="KW-1185">Reference proteome</keyword>
<gene>
    <name evidence="2" type="ORF">DCO17_01760</name>
</gene>
<reference evidence="2 3" key="1">
    <citation type="submission" date="2018-04" db="EMBL/GenBank/DDBJ databases">
        <title>Polynucleobacter sp. UH21B genome.</title>
        <authorList>
            <person name="Hahn M.W."/>
        </authorList>
    </citation>
    <scope>NUCLEOTIDE SEQUENCE [LARGE SCALE GENOMIC DNA]</scope>
    <source>
        <strain evidence="2 3">MWH-UH21B</strain>
    </source>
</reference>
<dbReference type="GO" id="GO:0005737">
    <property type="term" value="C:cytoplasm"/>
    <property type="evidence" value="ECO:0007669"/>
    <property type="project" value="TreeGrafter"/>
</dbReference>
<dbReference type="SUPFAM" id="SSF51735">
    <property type="entry name" value="NAD(P)-binding Rossmann-fold domains"/>
    <property type="match status" value="1"/>
</dbReference>
<evidence type="ECO:0000313" key="3">
    <source>
        <dbReference type="Proteomes" id="UP000503312"/>
    </source>
</evidence>
<dbReference type="InterPro" id="IPR051783">
    <property type="entry name" value="NAD(P)-dependent_oxidoreduct"/>
</dbReference>
<dbReference type="InterPro" id="IPR036291">
    <property type="entry name" value="NAD(P)-bd_dom_sf"/>
</dbReference>
<feature type="domain" description="NAD-dependent epimerase/dehydratase" evidence="1">
    <location>
        <begin position="11"/>
        <end position="207"/>
    </location>
</feature>
<dbReference type="PANTHER" id="PTHR48079">
    <property type="entry name" value="PROTEIN YEEZ"/>
    <property type="match status" value="1"/>
</dbReference>
<proteinExistence type="predicted"/>
<dbReference type="EMBL" id="CP028942">
    <property type="protein sequence ID" value="QKM64064.1"/>
    <property type="molecule type" value="Genomic_DNA"/>
</dbReference>
<accession>A0A6M9PNY3</accession>
<organism evidence="2 3">
    <name type="scientific">Polynucleobacter tropicus</name>
    <dbReference type="NCBI Taxonomy" id="1743174"/>
    <lineage>
        <taxon>Bacteria</taxon>
        <taxon>Pseudomonadati</taxon>
        <taxon>Pseudomonadota</taxon>
        <taxon>Betaproteobacteria</taxon>
        <taxon>Burkholderiales</taxon>
        <taxon>Burkholderiaceae</taxon>
        <taxon>Polynucleobacter</taxon>
    </lineage>
</organism>
<dbReference type="PANTHER" id="PTHR48079:SF6">
    <property type="entry name" value="NAD(P)-BINDING DOMAIN-CONTAINING PROTEIN-RELATED"/>
    <property type="match status" value="1"/>
</dbReference>
<dbReference type="AlphaFoldDB" id="A0A6M9PNY3"/>
<name>A0A6M9PNY3_9BURK</name>
<dbReference type="Proteomes" id="UP000503312">
    <property type="component" value="Chromosome"/>
</dbReference>
<evidence type="ECO:0000313" key="2">
    <source>
        <dbReference type="EMBL" id="QKM64064.1"/>
    </source>
</evidence>
<dbReference type="Pfam" id="PF01370">
    <property type="entry name" value="Epimerase"/>
    <property type="match status" value="1"/>
</dbReference>